<name>A0A7W6P313_9HYPH</name>
<organism evidence="4 5">
    <name type="scientific">Allorhizobium borbori</name>
    <dbReference type="NCBI Taxonomy" id="485907"/>
    <lineage>
        <taxon>Bacteria</taxon>
        <taxon>Pseudomonadati</taxon>
        <taxon>Pseudomonadota</taxon>
        <taxon>Alphaproteobacteria</taxon>
        <taxon>Hyphomicrobiales</taxon>
        <taxon>Rhizobiaceae</taxon>
        <taxon>Rhizobium/Agrobacterium group</taxon>
        <taxon>Allorhizobium</taxon>
    </lineage>
</organism>
<feature type="domain" description="GGDEF" evidence="3">
    <location>
        <begin position="123"/>
        <end position="256"/>
    </location>
</feature>
<dbReference type="CDD" id="cd01948">
    <property type="entry name" value="EAL"/>
    <property type="match status" value="1"/>
</dbReference>
<gene>
    <name evidence="4" type="ORF">GGQ66_002938</name>
</gene>
<evidence type="ECO:0000313" key="4">
    <source>
        <dbReference type="EMBL" id="MBB4104364.1"/>
    </source>
</evidence>
<keyword evidence="5" id="KW-1185">Reference proteome</keyword>
<proteinExistence type="predicted"/>
<dbReference type="Pfam" id="PF00990">
    <property type="entry name" value="GGDEF"/>
    <property type="match status" value="1"/>
</dbReference>
<comment type="caution">
    <text evidence="4">The sequence shown here is derived from an EMBL/GenBank/DDBJ whole genome shotgun (WGS) entry which is preliminary data.</text>
</comment>
<dbReference type="Proteomes" id="UP000584824">
    <property type="component" value="Unassembled WGS sequence"/>
</dbReference>
<dbReference type="EMBL" id="JACIDU010000011">
    <property type="protein sequence ID" value="MBB4104364.1"/>
    <property type="molecule type" value="Genomic_DNA"/>
</dbReference>
<evidence type="ECO:0000313" key="5">
    <source>
        <dbReference type="Proteomes" id="UP000584824"/>
    </source>
</evidence>
<feature type="domain" description="EAL" evidence="2">
    <location>
        <begin position="261"/>
        <end position="514"/>
    </location>
</feature>
<dbReference type="InterPro" id="IPR001633">
    <property type="entry name" value="EAL_dom"/>
</dbReference>
<dbReference type="SMART" id="SM00052">
    <property type="entry name" value="EAL"/>
    <property type="match status" value="1"/>
</dbReference>
<dbReference type="Pfam" id="PF00563">
    <property type="entry name" value="EAL"/>
    <property type="match status" value="1"/>
</dbReference>
<dbReference type="SUPFAM" id="SSF141868">
    <property type="entry name" value="EAL domain-like"/>
    <property type="match status" value="1"/>
</dbReference>
<dbReference type="AlphaFoldDB" id="A0A7W6P313"/>
<dbReference type="RefSeq" id="WP_183793445.1">
    <property type="nucleotide sequence ID" value="NZ_JACIDU010000011.1"/>
</dbReference>
<reference evidence="4 5" key="1">
    <citation type="submission" date="2020-08" db="EMBL/GenBank/DDBJ databases">
        <title>Genomic Encyclopedia of Type Strains, Phase IV (KMG-IV): sequencing the most valuable type-strain genomes for metagenomic binning, comparative biology and taxonomic classification.</title>
        <authorList>
            <person name="Goeker M."/>
        </authorList>
    </citation>
    <scope>NUCLEOTIDE SEQUENCE [LARGE SCALE GENOMIC DNA]</scope>
    <source>
        <strain evidence="4 5">DSM 26385</strain>
    </source>
</reference>
<dbReference type="PANTHER" id="PTHR44757">
    <property type="entry name" value="DIGUANYLATE CYCLASE DGCP"/>
    <property type="match status" value="1"/>
</dbReference>
<evidence type="ECO:0000259" key="2">
    <source>
        <dbReference type="PROSITE" id="PS50883"/>
    </source>
</evidence>
<dbReference type="PROSITE" id="PS50883">
    <property type="entry name" value="EAL"/>
    <property type="match status" value="1"/>
</dbReference>
<dbReference type="PANTHER" id="PTHR44757:SF2">
    <property type="entry name" value="BIOFILM ARCHITECTURE MAINTENANCE PROTEIN MBAA"/>
    <property type="match status" value="1"/>
</dbReference>
<dbReference type="InterPro" id="IPR043128">
    <property type="entry name" value="Rev_trsase/Diguanyl_cyclase"/>
</dbReference>
<keyword evidence="1" id="KW-0175">Coiled coil</keyword>
<accession>A0A7W6P313</accession>
<dbReference type="PROSITE" id="PS50887">
    <property type="entry name" value="GGDEF"/>
    <property type="match status" value="1"/>
</dbReference>
<dbReference type="FunFam" id="3.30.70.270:FF:000001">
    <property type="entry name" value="Diguanylate cyclase domain protein"/>
    <property type="match status" value="1"/>
</dbReference>
<dbReference type="InterPro" id="IPR029787">
    <property type="entry name" value="Nucleotide_cyclase"/>
</dbReference>
<dbReference type="InterPro" id="IPR035919">
    <property type="entry name" value="EAL_sf"/>
</dbReference>
<dbReference type="InterPro" id="IPR052155">
    <property type="entry name" value="Biofilm_reg_signaling"/>
</dbReference>
<dbReference type="NCBIfam" id="TIGR00254">
    <property type="entry name" value="GGDEF"/>
    <property type="match status" value="1"/>
</dbReference>
<sequence>MCASTSRSGNGADQSMDDAEAVDALRQKAARLEKRWQREQAARLTAEDLLETKARELYSVNQKLRTLAERLEERVEARTRELQEARDRALIEAHHDPLTGLYNRRGHEIRLEEAIARAAGGPERLALLMLDLDNFKEINDRFGHHAGDGVLRHVARIVRTSLPEGCVVSRLGGDEFAVIIPVGEGTADIETLVGRFRERLNVPYEQEETSFSIAGSIGIAIFPDHGESASSLLRNADIALYRSKTAGRNAATVFEWSMFEELVKRQEMSSALANSNLQRDIVPWFQPIVQGPVTRTVGVEALVRLRIAGEKLLLPGAFLELANEGGMLHDIFRVMLDKGVAQMRPLIAAGQLQYVSINAAASDFSFDIVTEVLEALERYRLPPEALVIEITEEAIITDPLRIGRKIRELRAHGVGIALDDFGSGYANITTLAALDISTLKLDRSLTTNLPLKPKAAIIVKALCSMARDLGLSVTGEGVETEAEAECLAACGCTRFQGYHYARPMPLDRLQAFLG</sequence>
<evidence type="ECO:0000256" key="1">
    <source>
        <dbReference type="SAM" id="Coils"/>
    </source>
</evidence>
<evidence type="ECO:0000259" key="3">
    <source>
        <dbReference type="PROSITE" id="PS50887"/>
    </source>
</evidence>
<dbReference type="SMART" id="SM00267">
    <property type="entry name" value="GGDEF"/>
    <property type="match status" value="1"/>
</dbReference>
<dbReference type="Gene3D" id="3.20.20.450">
    <property type="entry name" value="EAL domain"/>
    <property type="match status" value="1"/>
</dbReference>
<feature type="coiled-coil region" evidence="1">
    <location>
        <begin position="22"/>
        <end position="88"/>
    </location>
</feature>
<dbReference type="GO" id="GO:0003824">
    <property type="term" value="F:catalytic activity"/>
    <property type="evidence" value="ECO:0007669"/>
    <property type="project" value="UniProtKB-ARBA"/>
</dbReference>
<dbReference type="InterPro" id="IPR000160">
    <property type="entry name" value="GGDEF_dom"/>
</dbReference>
<dbReference type="CDD" id="cd01949">
    <property type="entry name" value="GGDEF"/>
    <property type="match status" value="1"/>
</dbReference>
<dbReference type="Gene3D" id="3.30.70.270">
    <property type="match status" value="1"/>
</dbReference>
<protein>
    <submittedName>
        <fullName evidence="4">Diguanylate cyclase (GGDEF)-like protein</fullName>
    </submittedName>
</protein>
<dbReference type="SUPFAM" id="SSF55073">
    <property type="entry name" value="Nucleotide cyclase"/>
    <property type="match status" value="1"/>
</dbReference>